<evidence type="ECO:0000313" key="2">
    <source>
        <dbReference type="Proteomes" id="UP000039046"/>
    </source>
</evidence>
<name>A0A0A1SRQ2_9HYPO</name>
<dbReference type="Proteomes" id="UP000039046">
    <property type="component" value="Unassembled WGS sequence"/>
</dbReference>
<dbReference type="AlphaFoldDB" id="A0A0A1SRQ2"/>
<evidence type="ECO:0008006" key="3">
    <source>
        <dbReference type="Google" id="ProtNLM"/>
    </source>
</evidence>
<sequence>MPSALQVTAVAWLFVSLGHTVSRKDWQNTAKFNSLPQLATTCAKAGWLQGSGFFIMNALINYWWSKNPEALTDPIQKAIAGVMVAIMGASSLWYAKNGVTSNAVAVTAIGALQSYAAFL</sequence>
<dbReference type="EMBL" id="CDHN01000001">
    <property type="protein sequence ID" value="CEJ80731.1"/>
    <property type="molecule type" value="Genomic_DNA"/>
</dbReference>
<protein>
    <recommendedName>
        <fullName evidence="3">Integral membrane protein</fullName>
    </recommendedName>
</protein>
<evidence type="ECO:0000313" key="1">
    <source>
        <dbReference type="EMBL" id="CEJ80731.1"/>
    </source>
</evidence>
<keyword evidence="2" id="KW-1185">Reference proteome</keyword>
<gene>
    <name evidence="1" type="ORF">VHEMI00900</name>
</gene>
<dbReference type="OrthoDB" id="5399817at2759"/>
<accession>A0A0A1SRQ2</accession>
<dbReference type="HOGENOM" id="CLU_162831_1_0_1"/>
<proteinExistence type="predicted"/>
<dbReference type="STRING" id="1531966.A0A0A1SRQ2"/>
<reference evidence="1 2" key="1">
    <citation type="journal article" date="2015" name="Genome Announc.">
        <title>Draft Genome Sequence and Gene Annotation of the Entomopathogenic Fungus Verticillium hemipterigenum.</title>
        <authorList>
            <person name="Horn F."/>
            <person name="Habel A."/>
            <person name="Scharf D.H."/>
            <person name="Dworschak J."/>
            <person name="Brakhage A.A."/>
            <person name="Guthke R."/>
            <person name="Hertweck C."/>
            <person name="Linde J."/>
        </authorList>
    </citation>
    <scope>NUCLEOTIDE SEQUENCE [LARGE SCALE GENOMIC DNA]</scope>
</reference>
<organism evidence="1 2">
    <name type="scientific">[Torrubiella] hemipterigena</name>
    <dbReference type="NCBI Taxonomy" id="1531966"/>
    <lineage>
        <taxon>Eukaryota</taxon>
        <taxon>Fungi</taxon>
        <taxon>Dikarya</taxon>
        <taxon>Ascomycota</taxon>
        <taxon>Pezizomycotina</taxon>
        <taxon>Sordariomycetes</taxon>
        <taxon>Hypocreomycetidae</taxon>
        <taxon>Hypocreales</taxon>
        <taxon>Clavicipitaceae</taxon>
        <taxon>Clavicipitaceae incertae sedis</taxon>
        <taxon>'Torrubiella' clade</taxon>
    </lineage>
</organism>